<feature type="signal peptide" evidence="1">
    <location>
        <begin position="1"/>
        <end position="19"/>
    </location>
</feature>
<evidence type="ECO:0000256" key="1">
    <source>
        <dbReference type="SAM" id="SignalP"/>
    </source>
</evidence>
<keyword evidence="1" id="KW-0732">Signal</keyword>
<proteinExistence type="predicted"/>
<evidence type="ECO:0008006" key="4">
    <source>
        <dbReference type="Google" id="ProtNLM"/>
    </source>
</evidence>
<dbReference type="AlphaFoldDB" id="A0A5C3EH67"/>
<name>A0A5C3EH67_9BASI</name>
<organism evidence="2 3">
    <name type="scientific">Ustilago trichophora</name>
    <dbReference type="NCBI Taxonomy" id="86804"/>
    <lineage>
        <taxon>Eukaryota</taxon>
        <taxon>Fungi</taxon>
        <taxon>Dikarya</taxon>
        <taxon>Basidiomycota</taxon>
        <taxon>Ustilaginomycotina</taxon>
        <taxon>Ustilaginomycetes</taxon>
        <taxon>Ustilaginales</taxon>
        <taxon>Ustilaginaceae</taxon>
        <taxon>Ustilago</taxon>
    </lineage>
</organism>
<gene>
    <name evidence="2" type="ORF">UTRI_04994_B</name>
</gene>
<protein>
    <recommendedName>
        <fullName evidence="4">Mig1 protein</fullName>
    </recommendedName>
</protein>
<keyword evidence="3" id="KW-1185">Reference proteome</keyword>
<evidence type="ECO:0000313" key="2">
    <source>
        <dbReference type="EMBL" id="SPO28956.1"/>
    </source>
</evidence>
<evidence type="ECO:0000313" key="3">
    <source>
        <dbReference type="Proteomes" id="UP000324022"/>
    </source>
</evidence>
<feature type="chain" id="PRO_5022957252" description="Mig1 protein" evidence="1">
    <location>
        <begin position="20"/>
        <end position="127"/>
    </location>
</feature>
<dbReference type="Proteomes" id="UP000324022">
    <property type="component" value="Unassembled WGS sequence"/>
</dbReference>
<reference evidence="2 3" key="1">
    <citation type="submission" date="2018-03" db="EMBL/GenBank/DDBJ databases">
        <authorList>
            <person name="Guldener U."/>
        </authorList>
    </citation>
    <scope>NUCLEOTIDE SEQUENCE [LARGE SCALE GENOMIC DNA]</scope>
    <source>
        <strain evidence="2 3">NBRC100155</strain>
    </source>
</reference>
<accession>A0A5C3EH67</accession>
<dbReference type="EMBL" id="OOIN01000025">
    <property type="protein sequence ID" value="SPO28956.1"/>
    <property type="molecule type" value="Genomic_DNA"/>
</dbReference>
<sequence length="127" mass="13934">MKVAFLLLFSLISCLSVAADNLLPYQNYCGPSNDAQARACFHLSTDGDSLKGTSAIYSIVHDTVDGNNYAVLPQSAFQTTGWQGTVTHFKSDVNCVNVHLETQFGVKPKVSQDYVTCKDDNQLIPIW</sequence>